<dbReference type="EC" id="7.1.1.2" evidence="3"/>
<dbReference type="GeneID" id="41659085"/>
<dbReference type="CTD" id="4541"/>
<evidence type="ECO:0000256" key="16">
    <source>
        <dbReference type="SAM" id="Phobius"/>
    </source>
</evidence>
<feature type="transmembrane region" description="Helical" evidence="16">
    <location>
        <begin position="51"/>
        <end position="73"/>
    </location>
</feature>
<evidence type="ECO:0000313" key="17">
    <source>
        <dbReference type="EMBL" id="QDM38494.1"/>
    </source>
</evidence>
<evidence type="ECO:0000256" key="15">
    <source>
        <dbReference type="ARBA" id="ARBA00049551"/>
    </source>
</evidence>
<dbReference type="RefSeq" id="YP_009685487.1">
    <property type="nucleotide sequence ID" value="NC_044424.1"/>
</dbReference>
<keyword evidence="7 16" id="KW-0812">Transmembrane</keyword>
<evidence type="ECO:0000256" key="9">
    <source>
        <dbReference type="ARBA" id="ARBA00022982"/>
    </source>
</evidence>
<gene>
    <name evidence="17" type="primary">ND6</name>
</gene>
<organism evidence="17">
    <name type="scientific">Parribacus antarcticus</name>
    <name type="common">Sculptured mitten lobster</name>
    <name type="synonym">Scyllarus antarcticus</name>
    <dbReference type="NCBI Taxonomy" id="196017"/>
    <lineage>
        <taxon>Eukaryota</taxon>
        <taxon>Metazoa</taxon>
        <taxon>Ecdysozoa</taxon>
        <taxon>Arthropoda</taxon>
        <taxon>Crustacea</taxon>
        <taxon>Multicrustacea</taxon>
        <taxon>Malacostraca</taxon>
        <taxon>Eumalacostraca</taxon>
        <taxon>Eucarida</taxon>
        <taxon>Decapoda</taxon>
        <taxon>Pleocyemata</taxon>
        <taxon>Achelata</taxon>
        <taxon>Palinuroidea</taxon>
        <taxon>Scyllaridae</taxon>
        <taxon>Parribacus</taxon>
    </lineage>
</organism>
<dbReference type="PANTHER" id="PTHR11435:SF1">
    <property type="entry name" value="NADH-UBIQUINONE OXIDOREDUCTASE CHAIN 6"/>
    <property type="match status" value="1"/>
</dbReference>
<evidence type="ECO:0000256" key="10">
    <source>
        <dbReference type="ARBA" id="ARBA00022989"/>
    </source>
</evidence>
<evidence type="ECO:0000256" key="7">
    <source>
        <dbReference type="ARBA" id="ARBA00022692"/>
    </source>
</evidence>
<comment type="catalytic activity">
    <reaction evidence="15">
        <text>a ubiquinone + NADH + 5 H(+)(in) = a ubiquinol + NAD(+) + 4 H(+)(out)</text>
        <dbReference type="Rhea" id="RHEA:29091"/>
        <dbReference type="Rhea" id="RHEA-COMP:9565"/>
        <dbReference type="Rhea" id="RHEA-COMP:9566"/>
        <dbReference type="ChEBI" id="CHEBI:15378"/>
        <dbReference type="ChEBI" id="CHEBI:16389"/>
        <dbReference type="ChEBI" id="CHEBI:17976"/>
        <dbReference type="ChEBI" id="CHEBI:57540"/>
        <dbReference type="ChEBI" id="CHEBI:57945"/>
        <dbReference type="EC" id="7.1.1.2"/>
    </reaction>
</comment>
<evidence type="ECO:0000256" key="11">
    <source>
        <dbReference type="ARBA" id="ARBA00023027"/>
    </source>
</evidence>
<evidence type="ECO:0000256" key="12">
    <source>
        <dbReference type="ARBA" id="ARBA00023128"/>
    </source>
</evidence>
<keyword evidence="8" id="KW-1278">Translocase</keyword>
<evidence type="ECO:0000256" key="14">
    <source>
        <dbReference type="ARBA" id="ARBA00031019"/>
    </source>
</evidence>
<comment type="subcellular location">
    <subcellularLocation>
        <location evidence="1">Mitochondrion membrane</location>
        <topology evidence="1">Multi-pass membrane protein</topology>
    </subcellularLocation>
</comment>
<dbReference type="GO" id="GO:0008137">
    <property type="term" value="F:NADH dehydrogenase (ubiquinone) activity"/>
    <property type="evidence" value="ECO:0007669"/>
    <property type="project" value="UniProtKB-EC"/>
</dbReference>
<evidence type="ECO:0000256" key="3">
    <source>
        <dbReference type="ARBA" id="ARBA00012944"/>
    </source>
</evidence>
<keyword evidence="12 17" id="KW-0496">Mitochondrion</keyword>
<evidence type="ECO:0000256" key="4">
    <source>
        <dbReference type="ARBA" id="ARBA00021095"/>
    </source>
</evidence>
<keyword evidence="9" id="KW-0249">Electron transport</keyword>
<keyword evidence="10 16" id="KW-1133">Transmembrane helix</keyword>
<dbReference type="InterPro" id="IPR050269">
    <property type="entry name" value="ComplexI_Subunit6"/>
</dbReference>
<dbReference type="EMBL" id="MK783264">
    <property type="protein sequence ID" value="QDM38494.1"/>
    <property type="molecule type" value="Genomic_DNA"/>
</dbReference>
<dbReference type="PANTHER" id="PTHR11435">
    <property type="entry name" value="NADH UBIQUINONE OXIDOREDUCTASE SUBUNIT ND6"/>
    <property type="match status" value="1"/>
</dbReference>
<keyword evidence="5" id="KW-0813">Transport</keyword>
<evidence type="ECO:0000256" key="5">
    <source>
        <dbReference type="ARBA" id="ARBA00022448"/>
    </source>
</evidence>
<evidence type="ECO:0000256" key="13">
    <source>
        <dbReference type="ARBA" id="ARBA00023136"/>
    </source>
</evidence>
<geneLocation type="mitochondrion" evidence="17"/>
<evidence type="ECO:0000256" key="2">
    <source>
        <dbReference type="ARBA" id="ARBA00005698"/>
    </source>
</evidence>
<evidence type="ECO:0000256" key="1">
    <source>
        <dbReference type="ARBA" id="ARBA00004225"/>
    </source>
</evidence>
<feature type="transmembrane region" description="Helical" evidence="16">
    <location>
        <begin position="141"/>
        <end position="164"/>
    </location>
</feature>
<reference evidence="17" key="1">
    <citation type="journal article" date="2019" name="Mitochondrial DNA Part B Resour">
        <title>Complete mitochondrial genome of sculptured slipper lobster Parribacus antarcticus (Lund, 1793).</title>
        <authorList>
            <person name="Yang M."/>
            <person name="Liu H."/>
            <person name="He Y."/>
        </authorList>
    </citation>
    <scope>NUCLEOTIDE SEQUENCE</scope>
</reference>
<evidence type="ECO:0000256" key="8">
    <source>
        <dbReference type="ARBA" id="ARBA00022967"/>
    </source>
</evidence>
<feature type="transmembrane region" description="Helical" evidence="16">
    <location>
        <begin position="79"/>
        <end position="100"/>
    </location>
</feature>
<name>A0A515L344_PARAT</name>
<dbReference type="GO" id="GO:0031966">
    <property type="term" value="C:mitochondrial membrane"/>
    <property type="evidence" value="ECO:0007669"/>
    <property type="project" value="UniProtKB-SubCell"/>
</dbReference>
<keyword evidence="6" id="KW-0679">Respiratory chain</keyword>
<sequence>MLIILSPLIFFLSILFTQLTHPLSTGIILLIQTVLVALASGLLSKSFWFSYILFLIFLGGMLVLFIYVASLAANEAFNLSLLILSLIIFFTVLTTTTLVLTDPLIIPISSSMIVPAEFNSNVTNSTQFYILQIYNFPGITLTFFIIFYLLLTLIVTVKITSVFFGPLRFSS</sequence>
<accession>A0A515L344</accession>
<proteinExistence type="inferred from homology"/>
<comment type="similarity">
    <text evidence="2">Belongs to the complex I subunit 6 family.</text>
</comment>
<keyword evidence="13 16" id="KW-0472">Membrane</keyword>
<dbReference type="AlphaFoldDB" id="A0A515L344"/>
<protein>
    <recommendedName>
        <fullName evidence="4">NADH-ubiquinone oxidoreductase chain 6</fullName>
        <ecNumber evidence="3">7.1.1.2</ecNumber>
    </recommendedName>
    <alternativeName>
        <fullName evidence="14">NADH dehydrogenase subunit 6</fullName>
    </alternativeName>
</protein>
<evidence type="ECO:0000256" key="6">
    <source>
        <dbReference type="ARBA" id="ARBA00022660"/>
    </source>
</evidence>
<feature type="transmembrane region" description="Helical" evidence="16">
    <location>
        <begin position="27"/>
        <end position="44"/>
    </location>
</feature>
<keyword evidence="11" id="KW-0520">NAD</keyword>